<sequence length="662" mass="74076">MDNVVADMSTEEVFLKSKLGIALEYRNTGLDLVDRAHIHVAEPSSACGVCESLSRLANDDLVTAGARQQRPVRQPARRRATAREDPCKARVEEVKMIPIDEVASTQDWHLRLRNDGELVAKYMIEHKCDISTLTIQDLLDVMKRLNITRTDRNELFELLGHVKSSLSSSNLSVRSTHPLILIYSHANPRIGQQLRELDKVLSPSRHHTLLATTRFQSMHFVDMSSSQDLLFRFRDLESTYFVHPILMALFGTKLPALENTFINGDTYSMLQQLYEYRKVKPSNYMLLVNRLTEDTPIVIAGISDAISTEIQRANLHTMIRKVIMNIRMGIFFCRDDEAVDPHLMKIIHTNCSQVMTDEEQMLASVLSIVGFRPALVSIPRPGAAGAGFDMSLQSVPYIVVNPMNMITTSESPISINSSNVFSLMFDGASGRVMFSPPHMTYRGNLGCRGIEPLPTIQSCASAGRGANCPVIVNGVMIFYIERRQNRSVGGECFTGFRSIINDTPLDVAAEITINGIMYRLRSAVCYKIGDNFLENCGGSNDIFLNGHYSIIFTEAGPWMYDPLSVHSKSSRDARLLRALKNQYRAEAPGEDDSGFYDWLKGDGAAAAAAKQQLFMTHTAMFEDDVLSMDEAMAMISRQCCMLVYAQDYEPYVSSKTLADLYC</sequence>
<evidence type="ECO:0000256" key="2">
    <source>
        <dbReference type="ARBA" id="ARBA00022844"/>
    </source>
</evidence>
<reference evidence="5 6" key="2">
    <citation type="submission" date="2013-10" db="EMBL/GenBank/DDBJ databases">
        <title>The genome of epidemic Squirrel Poxvirus reveals novel virulence genes.</title>
        <authorList>
            <person name="Darby A.C."/>
            <person name="McInnes C.J."/>
            <person name="Kjaer K.H."/>
            <person name="Wood A.R."/>
            <person name="Hughes M."/>
            <person name="Martensen P.M."/>
            <person name="Radford A.D."/>
            <person name="Hall N."/>
            <person name="Chantrey J."/>
        </authorList>
    </citation>
    <scope>NUCLEOTIDE SEQUENCE [LARGE SCALE GENOMIC DNA]</scope>
    <source>
        <strain evidence="5">Red squirrel UK</strain>
    </source>
</reference>
<dbReference type="KEGG" id="vg:18158340"/>
<dbReference type="Pfam" id="PF03292">
    <property type="entry name" value="Pox_P4B"/>
    <property type="match status" value="1"/>
</dbReference>
<reference evidence="5 6" key="1">
    <citation type="submission" date="2011-10" db="EMBL/GenBank/DDBJ databases">
        <authorList>
            <person name="Darby A."/>
        </authorList>
    </citation>
    <scope>NUCLEOTIDE SEQUENCE [LARGE SCALE GENOMIC DNA]</scope>
    <source>
        <strain evidence="5">Red squirrel UK</strain>
    </source>
</reference>
<comment type="subcellular location">
    <subcellularLocation>
        <location evidence="1">Virion</location>
    </subcellularLocation>
</comment>
<dbReference type="InterPro" id="IPR004972">
    <property type="entry name" value="P4B"/>
</dbReference>
<keyword evidence="6" id="KW-1185">Reference proteome</keyword>
<organism evidence="5 6">
    <name type="scientific">Squirrelpox virus</name>
    <dbReference type="NCBI Taxonomy" id="240426"/>
    <lineage>
        <taxon>Viruses</taxon>
        <taxon>Varidnaviria</taxon>
        <taxon>Bamfordvirae</taxon>
        <taxon>Nucleocytoviricota</taxon>
        <taxon>Pokkesviricetes</taxon>
        <taxon>Chitovirales</taxon>
        <taxon>Poxviridae</taxon>
        <taxon>Chordopoxvirinae</taxon>
        <taxon>Sciuripoxvirus</taxon>
        <taxon>Sciuripoxvirus squirrelpox</taxon>
    </lineage>
</organism>
<evidence type="ECO:0000313" key="6">
    <source>
        <dbReference type="Proteomes" id="UP000144311"/>
    </source>
</evidence>
<comment type="function">
    <text evidence="3">Major component of the virion core that undergoes proteolytic processing during the immature virion (IV) to mature virion (MV) transition. Essential for the formation of a structurally normal core.</text>
</comment>
<dbReference type="EMBL" id="HE601899">
    <property type="protein sequence ID" value="CCD83274.1"/>
    <property type="molecule type" value="Genomic_DNA"/>
</dbReference>
<evidence type="ECO:0000256" key="4">
    <source>
        <dbReference type="ARBA" id="ARBA00032365"/>
    </source>
</evidence>
<dbReference type="GeneID" id="18158340"/>
<keyword evidence="2" id="KW-0946">Virion</keyword>
<evidence type="ECO:0000256" key="3">
    <source>
        <dbReference type="ARBA" id="ARBA00025179"/>
    </source>
</evidence>
<evidence type="ECO:0000256" key="1">
    <source>
        <dbReference type="ARBA" id="ARBA00004328"/>
    </source>
</evidence>
<name>U3UBJ5_9POXV</name>
<protein>
    <recommendedName>
        <fullName evidence="4">Virion core protein 4b</fullName>
    </recommendedName>
</protein>
<dbReference type="GO" id="GO:0044423">
    <property type="term" value="C:virion component"/>
    <property type="evidence" value="ECO:0007669"/>
    <property type="project" value="UniProtKB-KW"/>
</dbReference>
<proteinExistence type="predicted"/>
<gene>
    <name evidence="5" type="primary">P4B</name>
    <name evidence="5" type="ORF">SQPV_0910</name>
</gene>
<dbReference type="RefSeq" id="YP_008658516.1">
    <property type="nucleotide sequence ID" value="NC_022563.1"/>
</dbReference>
<accession>U3UBJ5</accession>
<dbReference type="Proteomes" id="UP000144311">
    <property type="component" value="Segment"/>
</dbReference>
<dbReference type="OrthoDB" id="798at10239"/>
<evidence type="ECO:0000313" key="5">
    <source>
        <dbReference type="EMBL" id="CCD83274.1"/>
    </source>
</evidence>